<dbReference type="InterPro" id="IPR000300">
    <property type="entry name" value="IPPc"/>
</dbReference>
<accession>A0A1Y2AJL6</accession>
<feature type="region of interest" description="Disordered" evidence="1">
    <location>
        <begin position="1"/>
        <end position="90"/>
    </location>
</feature>
<dbReference type="OrthoDB" id="405996at2759"/>
<dbReference type="InterPro" id="IPR046985">
    <property type="entry name" value="IP5"/>
</dbReference>
<name>A0A1Y2AJL6_9TREE</name>
<feature type="compositionally biased region" description="Low complexity" evidence="1">
    <location>
        <begin position="288"/>
        <end position="308"/>
    </location>
</feature>
<feature type="region of interest" description="Disordered" evidence="1">
    <location>
        <begin position="218"/>
        <end position="238"/>
    </location>
</feature>
<feature type="compositionally biased region" description="Basic and acidic residues" evidence="1">
    <location>
        <begin position="63"/>
        <end position="73"/>
    </location>
</feature>
<dbReference type="GO" id="GO:0046856">
    <property type="term" value="P:phosphatidylinositol dephosphorylation"/>
    <property type="evidence" value="ECO:0007669"/>
    <property type="project" value="InterPro"/>
</dbReference>
<dbReference type="InParanoid" id="A0A1Y2AJL6"/>
<dbReference type="SUPFAM" id="SSF56219">
    <property type="entry name" value="DNase I-like"/>
    <property type="match status" value="1"/>
</dbReference>
<organism evidence="3 4">
    <name type="scientific">Naematelia encephala</name>
    <dbReference type="NCBI Taxonomy" id="71784"/>
    <lineage>
        <taxon>Eukaryota</taxon>
        <taxon>Fungi</taxon>
        <taxon>Dikarya</taxon>
        <taxon>Basidiomycota</taxon>
        <taxon>Agaricomycotina</taxon>
        <taxon>Tremellomycetes</taxon>
        <taxon>Tremellales</taxon>
        <taxon>Naemateliaceae</taxon>
        <taxon>Naematelia</taxon>
    </lineage>
</organism>
<feature type="compositionally biased region" description="Basic residues" evidence="1">
    <location>
        <begin position="683"/>
        <end position="699"/>
    </location>
</feature>
<feature type="compositionally biased region" description="Polar residues" evidence="1">
    <location>
        <begin position="730"/>
        <end position="739"/>
    </location>
</feature>
<feature type="compositionally biased region" description="Polar residues" evidence="1">
    <location>
        <begin position="14"/>
        <end position="23"/>
    </location>
</feature>
<dbReference type="STRING" id="71784.A0A1Y2AJL6"/>
<feature type="compositionally biased region" description="Low complexity" evidence="1">
    <location>
        <begin position="709"/>
        <end position="718"/>
    </location>
</feature>
<dbReference type="FunFam" id="3.60.10.10:FF:000106">
    <property type="entry name" value="Unplaced genomic scaffold supercont1.219, whole genome shotgun sequence"/>
    <property type="match status" value="1"/>
</dbReference>
<proteinExistence type="predicted"/>
<dbReference type="AlphaFoldDB" id="A0A1Y2AJL6"/>
<feature type="compositionally biased region" description="Acidic residues" evidence="1">
    <location>
        <begin position="600"/>
        <end position="613"/>
    </location>
</feature>
<dbReference type="Pfam" id="PF22669">
    <property type="entry name" value="Exo_endo_phos2"/>
    <property type="match status" value="2"/>
</dbReference>
<evidence type="ECO:0000256" key="1">
    <source>
        <dbReference type="SAM" id="MobiDB-lite"/>
    </source>
</evidence>
<feature type="compositionally biased region" description="Polar residues" evidence="1">
    <location>
        <begin position="1018"/>
        <end position="1034"/>
    </location>
</feature>
<sequence length="1122" mass="121656">MSSLAGPSFKAETSAPSPTSAQDEGSHVLSRLHALFSPSASHSNDSPGIQPHHGRPLSPSRGGKGEDLARMRTEPIMGRSPSPMVDTPPEPDRQAIKVFVVTWNMGDALPKGDLKVLFGEVPQYTPPPNPPTGLPDLPTESAHPYHIVVVAGQECPTHSGVPRGLAGGLMKGVRGAGHRKHTKDGLDIAEADKEATSGDSADGASDDEEVAAALIRSQASSPNPPHTPVLHRHGHPGSKGWSTMLDDWFCGPALPTTANTPSGAAFASPQESPSPFNSAPPGASSLQPPNLLRSSSAPASPTLSPLPLHTGRSPLARTQSSSDTSNSDTSSDGFEITKSNSVPVKPKMERPDIIIPNDEPNRTGGGSGCYLHVVKERLMGMYLSVYVYKGCEHLVQGVDKDFVTAGLAGGRFGNKGGIGISLKLADHRFLFVNSHLAAHTGRISTRLANIAKIKTDLRLDCFLPPDDPRADAEDITERFDTVFWCGDLNFRLELSRLHAEWLVEHKDFAEALRWDQLRNVMRDPDANPFPGFEEHVINFPPTFKYDVWKSIKATNRELRRSLRRRPSNAKQPFEAASSMPGLSHVAEAHHEDSEVAAEAVTEEPAGDEPDDGTDVASRRSFDSAGLLSTAGTDVDDDDDLVLGTVDPSSYGSRHKAFEVAVKSKTKQLLSLVKMDGILTPSSSKKRLSKRSSQKMLRNKRSTEFDPYSRRTSVSSMHSSRVEAEVEESQPRTSTSTYMSIDQPRRPSDASTWMSSPPTRPAGRKLSVLKRTMSGRSDREDADGASTPHVDDWVDHREGVYDSSKKQRVPSWCDRVLWKAHIVPDLDHEVERDASVSDSSHKAFPRLSNVFTNISGHLRVGLTRSATIEPAQVDRVRISSPLPPTPPPEPEPEPLVASPDASTELFKTPSNDGLVPAPRPRKPPLAPHLVTRARSGSGPRHPLTDATSVPPSPPAEPLMTFDAASPATVDRAPTSNLRPRSNSDTVPPNPRTILKSSPSFPPRSVTSGEKLHHTPPPSHTQSSKTVPTRRSQTTFAEEPVRSPPHDDKNAFMAFIRGLPHLLHHKSSTMLPPQSPSTGHLQQRRHQQGEVVCLHYGTIDDAGMRVLEGRSDHRPAIFAAAVYV</sequence>
<feature type="domain" description="Inositol polyphosphate-related phosphatase" evidence="2">
    <location>
        <begin position="310"/>
        <end position="601"/>
    </location>
</feature>
<feature type="region of interest" description="Disordered" evidence="1">
    <location>
        <begin position="870"/>
        <end position="1045"/>
    </location>
</feature>
<evidence type="ECO:0000313" key="4">
    <source>
        <dbReference type="Proteomes" id="UP000193986"/>
    </source>
</evidence>
<dbReference type="Proteomes" id="UP000193986">
    <property type="component" value="Unassembled WGS sequence"/>
</dbReference>
<feature type="region of interest" description="Disordered" evidence="1">
    <location>
        <begin position="559"/>
        <end position="618"/>
    </location>
</feature>
<dbReference type="InterPro" id="IPR036691">
    <property type="entry name" value="Endo/exonu/phosph_ase_sf"/>
</dbReference>
<feature type="compositionally biased region" description="Polar residues" evidence="1">
    <location>
        <begin position="38"/>
        <end position="47"/>
    </location>
</feature>
<dbReference type="Gene3D" id="3.60.10.10">
    <property type="entry name" value="Endonuclease/exonuclease/phosphatase"/>
    <property type="match status" value="2"/>
</dbReference>
<dbReference type="PANTHER" id="PTHR11200">
    <property type="entry name" value="INOSITOL 5-PHOSPHATASE"/>
    <property type="match status" value="1"/>
</dbReference>
<keyword evidence="4" id="KW-1185">Reference proteome</keyword>
<comment type="caution">
    <text evidence="3">The sequence shown here is derived from an EMBL/GenBank/DDBJ whole genome shotgun (WGS) entry which is preliminary data.</text>
</comment>
<dbReference type="EMBL" id="MCFC01000088">
    <property type="protein sequence ID" value="ORY22769.1"/>
    <property type="molecule type" value="Genomic_DNA"/>
</dbReference>
<dbReference type="PANTHER" id="PTHR11200:SF275">
    <property type="entry name" value="LD06095P"/>
    <property type="match status" value="1"/>
</dbReference>
<feature type="region of interest" description="Disordered" evidence="1">
    <location>
        <begin position="681"/>
        <end position="762"/>
    </location>
</feature>
<feature type="compositionally biased region" description="Polar residues" evidence="1">
    <location>
        <begin position="972"/>
        <end position="985"/>
    </location>
</feature>
<evidence type="ECO:0000259" key="2">
    <source>
        <dbReference type="SMART" id="SM00128"/>
    </source>
</evidence>
<protein>
    <recommendedName>
        <fullName evidence="2">Inositol polyphosphate-related phosphatase domain-containing protein</fullName>
    </recommendedName>
</protein>
<gene>
    <name evidence="3" type="ORF">BCR39DRAFT_550917</name>
</gene>
<feature type="compositionally biased region" description="Low complexity" evidence="1">
    <location>
        <begin position="318"/>
        <end position="332"/>
    </location>
</feature>
<dbReference type="GO" id="GO:0004439">
    <property type="term" value="F:phosphatidylinositol-4,5-bisphosphate 5-phosphatase activity"/>
    <property type="evidence" value="ECO:0007669"/>
    <property type="project" value="TreeGrafter"/>
</dbReference>
<feature type="region of interest" description="Disordered" evidence="1">
    <location>
        <begin position="260"/>
        <end position="360"/>
    </location>
</feature>
<evidence type="ECO:0000313" key="3">
    <source>
        <dbReference type="EMBL" id="ORY22769.1"/>
    </source>
</evidence>
<dbReference type="SMART" id="SM00128">
    <property type="entry name" value="IPPc"/>
    <property type="match status" value="1"/>
</dbReference>
<reference evidence="3 4" key="1">
    <citation type="submission" date="2016-07" db="EMBL/GenBank/DDBJ databases">
        <title>Pervasive Adenine N6-methylation of Active Genes in Fungi.</title>
        <authorList>
            <consortium name="DOE Joint Genome Institute"/>
            <person name="Mondo S.J."/>
            <person name="Dannebaum R.O."/>
            <person name="Kuo R.C."/>
            <person name="Labutti K."/>
            <person name="Haridas S."/>
            <person name="Kuo A."/>
            <person name="Salamov A."/>
            <person name="Ahrendt S.R."/>
            <person name="Lipzen A."/>
            <person name="Sullivan W."/>
            <person name="Andreopoulos W.B."/>
            <person name="Clum A."/>
            <person name="Lindquist E."/>
            <person name="Daum C."/>
            <person name="Ramamoorthy G.K."/>
            <person name="Gryganskyi A."/>
            <person name="Culley D."/>
            <person name="Magnuson J.K."/>
            <person name="James T.Y."/>
            <person name="O'Malley M.A."/>
            <person name="Stajich J.E."/>
            <person name="Spatafora J.W."/>
            <person name="Visel A."/>
            <person name="Grigoriev I.V."/>
        </authorList>
    </citation>
    <scope>NUCLEOTIDE SEQUENCE [LARGE SCALE GENOMIC DNA]</scope>
    <source>
        <strain evidence="3 4">68-887.2</strain>
    </source>
</reference>